<organism evidence="2">
    <name type="scientific">Hexamita inflata</name>
    <dbReference type="NCBI Taxonomy" id="28002"/>
    <lineage>
        <taxon>Eukaryota</taxon>
        <taxon>Metamonada</taxon>
        <taxon>Diplomonadida</taxon>
        <taxon>Hexamitidae</taxon>
        <taxon>Hexamitinae</taxon>
        <taxon>Hexamita</taxon>
    </lineage>
</organism>
<evidence type="ECO:0000256" key="1">
    <source>
        <dbReference type="SAM" id="Phobius"/>
    </source>
</evidence>
<keyword evidence="4" id="KW-1185">Reference proteome</keyword>
<dbReference type="EMBL" id="CATOUU010000077">
    <property type="protein sequence ID" value="CAI9915790.1"/>
    <property type="molecule type" value="Genomic_DNA"/>
</dbReference>
<feature type="transmembrane region" description="Helical" evidence="1">
    <location>
        <begin position="51"/>
        <end position="74"/>
    </location>
</feature>
<keyword evidence="1" id="KW-1133">Transmembrane helix</keyword>
<evidence type="ECO:0000313" key="4">
    <source>
        <dbReference type="Proteomes" id="UP001642409"/>
    </source>
</evidence>
<name>A0AA86TEX1_9EUKA</name>
<protein>
    <submittedName>
        <fullName evidence="3">Hypothetical_protein</fullName>
    </submittedName>
</protein>
<proteinExistence type="predicted"/>
<reference evidence="3 4" key="2">
    <citation type="submission" date="2024-07" db="EMBL/GenBank/DDBJ databases">
        <authorList>
            <person name="Akdeniz Z."/>
        </authorList>
    </citation>
    <scope>NUCLEOTIDE SEQUENCE [LARGE SCALE GENOMIC DNA]</scope>
</reference>
<evidence type="ECO:0000313" key="2">
    <source>
        <dbReference type="EMBL" id="CAI9915790.1"/>
    </source>
</evidence>
<reference evidence="2" key="1">
    <citation type="submission" date="2023-06" db="EMBL/GenBank/DDBJ databases">
        <authorList>
            <person name="Kurt Z."/>
        </authorList>
    </citation>
    <scope>NUCLEOTIDE SEQUENCE</scope>
</reference>
<dbReference type="AlphaFoldDB" id="A0AA86TEX1"/>
<dbReference type="Proteomes" id="UP001642409">
    <property type="component" value="Unassembled WGS sequence"/>
</dbReference>
<dbReference type="EMBL" id="CAXDID020000352">
    <property type="protein sequence ID" value="CAL6081393.1"/>
    <property type="molecule type" value="Genomic_DNA"/>
</dbReference>
<gene>
    <name evidence="2" type="ORF">HINF_LOCUS3435</name>
    <name evidence="3" type="ORF">HINF_LOCUS60323</name>
</gene>
<evidence type="ECO:0000313" key="3">
    <source>
        <dbReference type="EMBL" id="CAL6081393.1"/>
    </source>
</evidence>
<accession>A0AA86TEX1</accession>
<keyword evidence="1" id="KW-0472">Membrane</keyword>
<keyword evidence="1" id="KW-0812">Transmembrane</keyword>
<sequence>MQWYITSLRRGLHFRFQGAGQLAYKGVGHQITPLQAVINSDKNHCLSPQQILIYIGHISLFFISNSVILVSLTIQKVQTIICCHQLRTRKIIFEMAHTYQEDIVI</sequence>
<comment type="caution">
    <text evidence="2">The sequence shown here is derived from an EMBL/GenBank/DDBJ whole genome shotgun (WGS) entry which is preliminary data.</text>
</comment>